<dbReference type="Proteomes" id="UP000199632">
    <property type="component" value="Unassembled WGS sequence"/>
</dbReference>
<dbReference type="OrthoDB" id="3405751at2"/>
<proteinExistence type="predicted"/>
<gene>
    <name evidence="2" type="ORF">SAMN05421684_2352</name>
</gene>
<evidence type="ECO:0000313" key="2">
    <source>
        <dbReference type="EMBL" id="SDY92676.1"/>
    </source>
</evidence>
<keyword evidence="3" id="KW-1185">Reference proteome</keyword>
<sequence length="109" mass="12168">MAHGEADPGCADADSQPHIPDESRRTPPGRQIRRSCAEPTAERVRKERPDTDPTDDPPTDHVADPGPIQFGRAPACRSDRPGWAGAHRHGAVRPRRRASRRERPPDRWC</sequence>
<protein>
    <submittedName>
        <fullName evidence="2">Uncharacterized protein</fullName>
    </submittedName>
</protein>
<evidence type="ECO:0000256" key="1">
    <source>
        <dbReference type="SAM" id="MobiDB-lite"/>
    </source>
</evidence>
<feature type="compositionally biased region" description="Basic and acidic residues" evidence="1">
    <location>
        <begin position="40"/>
        <end position="51"/>
    </location>
</feature>
<dbReference type="EMBL" id="FNQB01000001">
    <property type="protein sequence ID" value="SDY92676.1"/>
    <property type="molecule type" value="Genomic_DNA"/>
</dbReference>
<dbReference type="AlphaFoldDB" id="A0A1H3NUS4"/>
<name>A0A1H3NUS4_9ACTN</name>
<feature type="compositionally biased region" description="Basic residues" evidence="1">
    <location>
        <begin position="86"/>
        <end position="100"/>
    </location>
</feature>
<accession>A0A1H3NUS4</accession>
<reference evidence="3" key="1">
    <citation type="submission" date="2016-10" db="EMBL/GenBank/DDBJ databases">
        <authorList>
            <person name="Varghese N."/>
            <person name="Submissions S."/>
        </authorList>
    </citation>
    <scope>NUCLEOTIDE SEQUENCE [LARGE SCALE GENOMIC DNA]</scope>
    <source>
        <strain evidence="3">DSM 44718</strain>
    </source>
</reference>
<evidence type="ECO:0000313" key="3">
    <source>
        <dbReference type="Proteomes" id="UP000199632"/>
    </source>
</evidence>
<organism evidence="2 3">
    <name type="scientific">Asanoa ishikariensis</name>
    <dbReference type="NCBI Taxonomy" id="137265"/>
    <lineage>
        <taxon>Bacteria</taxon>
        <taxon>Bacillati</taxon>
        <taxon>Actinomycetota</taxon>
        <taxon>Actinomycetes</taxon>
        <taxon>Micromonosporales</taxon>
        <taxon>Micromonosporaceae</taxon>
        <taxon>Asanoa</taxon>
    </lineage>
</organism>
<feature type="region of interest" description="Disordered" evidence="1">
    <location>
        <begin position="1"/>
        <end position="109"/>
    </location>
</feature>